<evidence type="ECO:0000313" key="16">
    <source>
        <dbReference type="EMBL" id="KAK1797672.1"/>
    </source>
</evidence>
<keyword evidence="4" id="KW-0819">tRNA processing</keyword>
<dbReference type="FunFam" id="2.60.120.650:FF:000022">
    <property type="entry name" value="tRNA wybutosine-synthesizing protein 5"/>
    <property type="match status" value="1"/>
</dbReference>
<dbReference type="GO" id="GO:0046872">
    <property type="term" value="F:metal ion binding"/>
    <property type="evidence" value="ECO:0007669"/>
    <property type="project" value="UniProtKB-KW"/>
</dbReference>
<keyword evidence="8" id="KW-0408">Iron</keyword>
<evidence type="ECO:0000259" key="15">
    <source>
        <dbReference type="PROSITE" id="PS51184"/>
    </source>
</evidence>
<dbReference type="EC" id="1.14.11.42" evidence="12"/>
<protein>
    <recommendedName>
        <fullName evidence="13">tRNA wybutosine-synthesizing protein 5</fullName>
        <ecNumber evidence="12">1.14.11.42</ecNumber>
    </recommendedName>
    <alternativeName>
        <fullName evidence="14">tRNA(Phe) (7-(3-amino-3-carboxypropyl)wyosine(37)-C(2))-hydroxylase</fullName>
    </alternativeName>
</protein>
<comment type="cofactor">
    <cofactor evidence="1">
        <name>Fe(2+)</name>
        <dbReference type="ChEBI" id="CHEBI:29033"/>
    </cofactor>
</comment>
<gene>
    <name evidence="16" type="ORF">P4O66_008040</name>
</gene>
<comment type="catalytic activity">
    <reaction evidence="9">
        <text>7-[(3S)-3-amino-3-carboxypropyl]wyosine(37) in tRNA(Phe) + 2-oxoglutarate + O2 = 7-(2-hydroxy-3-amino-3-carboxypropyl)wyosine(37) in tRNA(Phe) + succinate + CO2</text>
        <dbReference type="Rhea" id="RHEA:37899"/>
        <dbReference type="Rhea" id="RHEA-COMP:10379"/>
        <dbReference type="Rhea" id="RHEA-COMP:11848"/>
        <dbReference type="ChEBI" id="CHEBI:15379"/>
        <dbReference type="ChEBI" id="CHEBI:16526"/>
        <dbReference type="ChEBI" id="CHEBI:16810"/>
        <dbReference type="ChEBI" id="CHEBI:30031"/>
        <dbReference type="ChEBI" id="CHEBI:73543"/>
        <dbReference type="ChEBI" id="CHEBI:73603"/>
        <dbReference type="EC" id="1.14.11.42"/>
    </reaction>
    <physiologicalReaction direction="left-to-right" evidence="9">
        <dbReference type="Rhea" id="RHEA:37900"/>
    </physiologicalReaction>
</comment>
<dbReference type="Gene3D" id="6.10.140.1470">
    <property type="match status" value="1"/>
</dbReference>
<dbReference type="PANTHER" id="PTHR12461">
    <property type="entry name" value="HYPOXIA-INDUCIBLE FACTOR 1 ALPHA INHIBITOR-RELATED"/>
    <property type="match status" value="1"/>
</dbReference>
<evidence type="ECO:0000256" key="10">
    <source>
        <dbReference type="ARBA" id="ARBA00054171"/>
    </source>
</evidence>
<evidence type="ECO:0000256" key="9">
    <source>
        <dbReference type="ARBA" id="ARBA00052052"/>
    </source>
</evidence>
<evidence type="ECO:0000256" key="4">
    <source>
        <dbReference type="ARBA" id="ARBA00022694"/>
    </source>
</evidence>
<comment type="subunit">
    <text evidence="3">Homodimer.</text>
</comment>
<comment type="pathway">
    <text evidence="2">tRNA modification; wybutosine-tRNA(Phe) biosynthesis.</text>
</comment>
<dbReference type="InterPro" id="IPR029250">
    <property type="entry name" value="ECPIP"/>
</dbReference>
<dbReference type="GO" id="GO:0000049">
    <property type="term" value="F:tRNA binding"/>
    <property type="evidence" value="ECO:0007669"/>
    <property type="project" value="TreeGrafter"/>
</dbReference>
<dbReference type="PROSITE" id="PS51184">
    <property type="entry name" value="JMJC"/>
    <property type="match status" value="1"/>
</dbReference>
<reference evidence="16" key="1">
    <citation type="submission" date="2023-03" db="EMBL/GenBank/DDBJ databases">
        <title>Electrophorus voltai genome.</title>
        <authorList>
            <person name="Bian C."/>
        </authorList>
    </citation>
    <scope>NUCLEOTIDE SEQUENCE</scope>
    <source>
        <strain evidence="16">CB-2022</strain>
        <tissue evidence="16">Muscle</tissue>
    </source>
</reference>
<feature type="domain" description="JmjC" evidence="15">
    <location>
        <begin position="106"/>
        <end position="268"/>
    </location>
</feature>
<dbReference type="InterPro" id="IPR003347">
    <property type="entry name" value="JmjC_dom"/>
</dbReference>
<dbReference type="PANTHER" id="PTHR12461:SF104">
    <property type="entry name" value="TRNA WYBUTOSINE-SYNTHESIZING PROTEIN 5"/>
    <property type="match status" value="1"/>
</dbReference>
<evidence type="ECO:0000256" key="14">
    <source>
        <dbReference type="ARBA" id="ARBA00082992"/>
    </source>
</evidence>
<keyword evidence="17" id="KW-1185">Reference proteome</keyword>
<name>A0AAD9E091_9TELE</name>
<organism evidence="16 17">
    <name type="scientific">Electrophorus voltai</name>
    <dbReference type="NCBI Taxonomy" id="2609070"/>
    <lineage>
        <taxon>Eukaryota</taxon>
        <taxon>Metazoa</taxon>
        <taxon>Chordata</taxon>
        <taxon>Craniata</taxon>
        <taxon>Vertebrata</taxon>
        <taxon>Euteleostomi</taxon>
        <taxon>Actinopterygii</taxon>
        <taxon>Neopterygii</taxon>
        <taxon>Teleostei</taxon>
        <taxon>Ostariophysi</taxon>
        <taxon>Gymnotiformes</taxon>
        <taxon>Gymnotoidei</taxon>
        <taxon>Gymnotidae</taxon>
        <taxon>Electrophorus</taxon>
    </lineage>
</organism>
<evidence type="ECO:0000256" key="2">
    <source>
        <dbReference type="ARBA" id="ARBA00004797"/>
    </source>
</evidence>
<evidence type="ECO:0000256" key="6">
    <source>
        <dbReference type="ARBA" id="ARBA00022964"/>
    </source>
</evidence>
<keyword evidence="7" id="KW-0560">Oxidoreductase</keyword>
<dbReference type="Pfam" id="PF13621">
    <property type="entry name" value="Cupin_8"/>
    <property type="match status" value="1"/>
</dbReference>
<dbReference type="InterPro" id="IPR041667">
    <property type="entry name" value="Cupin_8"/>
</dbReference>
<proteinExistence type="inferred from homology"/>
<keyword evidence="5" id="KW-0479">Metal-binding</keyword>
<evidence type="ECO:0000313" key="17">
    <source>
        <dbReference type="Proteomes" id="UP001239994"/>
    </source>
</evidence>
<dbReference type="EMBL" id="JAROKS010000013">
    <property type="protein sequence ID" value="KAK1797672.1"/>
    <property type="molecule type" value="Genomic_DNA"/>
</dbReference>
<evidence type="ECO:0000256" key="3">
    <source>
        <dbReference type="ARBA" id="ARBA00011738"/>
    </source>
</evidence>
<evidence type="ECO:0000256" key="13">
    <source>
        <dbReference type="ARBA" id="ARBA00069230"/>
    </source>
</evidence>
<evidence type="ECO:0000256" key="11">
    <source>
        <dbReference type="ARBA" id="ARBA00060814"/>
    </source>
</evidence>
<dbReference type="GO" id="GO:0102524">
    <property type="term" value="F:tRNA(Phe) (7-(3-amino-3-carboxypropyl)wyosine37-C2)-hydroxylase activity"/>
    <property type="evidence" value="ECO:0007669"/>
    <property type="project" value="UniProtKB-EC"/>
</dbReference>
<evidence type="ECO:0000256" key="12">
    <source>
        <dbReference type="ARBA" id="ARBA00066716"/>
    </source>
</evidence>
<dbReference type="Proteomes" id="UP001239994">
    <property type="component" value="Unassembled WGS sequence"/>
</dbReference>
<evidence type="ECO:0000256" key="5">
    <source>
        <dbReference type="ARBA" id="ARBA00022723"/>
    </source>
</evidence>
<evidence type="ECO:0000256" key="7">
    <source>
        <dbReference type="ARBA" id="ARBA00023002"/>
    </source>
</evidence>
<dbReference type="SUPFAM" id="SSF51197">
    <property type="entry name" value="Clavaminate synthase-like"/>
    <property type="match status" value="1"/>
</dbReference>
<evidence type="ECO:0000256" key="1">
    <source>
        <dbReference type="ARBA" id="ARBA00001954"/>
    </source>
</evidence>
<dbReference type="Gene3D" id="2.60.120.650">
    <property type="entry name" value="Cupin"/>
    <property type="match status" value="1"/>
</dbReference>
<keyword evidence="6" id="KW-0223">Dioxygenase</keyword>
<dbReference type="GO" id="GO:0031591">
    <property type="term" value="P:wybutosine biosynthetic process"/>
    <property type="evidence" value="ECO:0007669"/>
    <property type="project" value="TreeGrafter"/>
</dbReference>
<comment type="caution">
    <text evidence="16">The sequence shown here is derived from an EMBL/GenBank/DDBJ whole genome shotgun (WGS) entry which is preliminary data.</text>
</comment>
<evidence type="ECO:0000256" key="8">
    <source>
        <dbReference type="ARBA" id="ARBA00023004"/>
    </source>
</evidence>
<sequence>MECKEKIQVPVFLSVDKELFAREIYPLRKPAVLKGVSLGQCLEKWTLAYLAEKGGDREVKVHVSSASQMSFLHKNFVYRTLPFDTFVQRAAEDEHLDFFISKDESYYLRSLGEDARKEPADLRKQFPELAEDFHIPCFFEPEQFFSSVLRISSPGLQLWTHYDVMDNLLAQVTGTKRVVLYSPQDALHLYLTGDKSEVLDIDSPDLEQFPEFVKACRYECVLEPGDLLFIPALWFHNTLALQFSVGINMFWRHLAPDSYDKKDPYGNKDPLAATRALQTLERALSMLDELPDDYRDFYARRMAGMDVKMRPSYIRPVLCILLRFHFMGVAPHSDIQPNHTLMFDSVSHGNSLRNCSCAVAVHSCDEALANVHCSCGTVPRSALPPGGLRWNDSPADGTLTVWVHEPWVLRELLNGSQVPELRLSLCDSAPLDSPAQYLTLVGLRRLQVSTSARGAPRLDQALSISTGVLGQDGGLSIAFLDVWSLNGVLHLKAYSVVGPPLLALTQHFPNLALSGADVWSNDPNHIHKPSILTFIY</sequence>
<dbReference type="AlphaFoldDB" id="A0AAD9E091"/>
<comment type="function">
    <text evidence="10">tRNA hydroxylase that acts as a component of the wybutosine biosynthesis pathway. Wybutosine is a hyper modified guanosine with a tricyclic base found at the 3'-position adjacent to the anticodon of eukaryotic phenylalanine tRNA. Catalyzes the hydroxylation of 7-(a-amino-a-carboxypropyl)wyosine (yW-72) into undermodified hydroxywybutosine (OHyW*). OHyW* being further transformed into hydroxywybutosine (OHyW) by LCMT2/TYW4. OHyW is a derivative of wybutosine found in higher eukaryotes.</text>
</comment>
<comment type="similarity">
    <text evidence="11">Belongs to the TYW5 family.</text>
</comment>
<accession>A0AAD9E091</accession>
<dbReference type="Pfam" id="PF15137">
    <property type="entry name" value="ECPIP"/>
    <property type="match status" value="1"/>
</dbReference>